<organism evidence="3 4">
    <name type="scientific">Malus domestica</name>
    <name type="common">Apple</name>
    <name type="synonym">Pyrus malus</name>
    <dbReference type="NCBI Taxonomy" id="3750"/>
    <lineage>
        <taxon>Eukaryota</taxon>
        <taxon>Viridiplantae</taxon>
        <taxon>Streptophyta</taxon>
        <taxon>Embryophyta</taxon>
        <taxon>Tracheophyta</taxon>
        <taxon>Spermatophyta</taxon>
        <taxon>Magnoliopsida</taxon>
        <taxon>eudicotyledons</taxon>
        <taxon>Gunneridae</taxon>
        <taxon>Pentapetalae</taxon>
        <taxon>rosids</taxon>
        <taxon>fabids</taxon>
        <taxon>Rosales</taxon>
        <taxon>Rosaceae</taxon>
        <taxon>Amygdaloideae</taxon>
        <taxon>Maleae</taxon>
        <taxon>Malus</taxon>
    </lineage>
</organism>
<evidence type="ECO:0000259" key="2">
    <source>
        <dbReference type="Pfam" id="PF13962"/>
    </source>
</evidence>
<dbReference type="PANTHER" id="PTHR24177">
    <property type="entry name" value="CASKIN"/>
    <property type="match status" value="1"/>
</dbReference>
<reference evidence="3 4" key="1">
    <citation type="submission" date="2018-10" db="EMBL/GenBank/DDBJ databases">
        <title>A high-quality apple genome assembly.</title>
        <authorList>
            <person name="Hu J."/>
        </authorList>
    </citation>
    <scope>NUCLEOTIDE SEQUENCE [LARGE SCALE GENOMIC DNA]</scope>
    <source>
        <strain evidence="4">cv. HFTH1</strain>
        <tissue evidence="3">Young leaf</tissue>
    </source>
</reference>
<feature type="non-terminal residue" evidence="3">
    <location>
        <position position="1"/>
    </location>
</feature>
<feature type="transmembrane region" description="Helical" evidence="1">
    <location>
        <begin position="245"/>
        <end position="264"/>
    </location>
</feature>
<feature type="transmembrane region" description="Helical" evidence="1">
    <location>
        <begin position="324"/>
        <end position="350"/>
    </location>
</feature>
<proteinExistence type="predicted"/>
<dbReference type="GO" id="GO:0016020">
    <property type="term" value="C:membrane"/>
    <property type="evidence" value="ECO:0007669"/>
    <property type="project" value="TreeGrafter"/>
</dbReference>
<name>A0A498KFI6_MALDO</name>
<comment type="caution">
    <text evidence="3">The sequence shown here is derived from an EMBL/GenBank/DDBJ whole genome shotgun (WGS) entry which is preliminary data.</text>
</comment>
<gene>
    <name evidence="3" type="ORF">DVH24_018199</name>
</gene>
<feature type="transmembrane region" description="Helical" evidence="1">
    <location>
        <begin position="284"/>
        <end position="304"/>
    </location>
</feature>
<feature type="transmembrane region" description="Helical" evidence="1">
    <location>
        <begin position="356"/>
        <end position="381"/>
    </location>
</feature>
<dbReference type="Proteomes" id="UP000290289">
    <property type="component" value="Chromosome 2"/>
</dbReference>
<dbReference type="AlphaFoldDB" id="A0A498KFI6"/>
<keyword evidence="4" id="KW-1185">Reference proteome</keyword>
<keyword evidence="1" id="KW-0472">Membrane</keyword>
<dbReference type="STRING" id="3750.A0A498KFI6"/>
<evidence type="ECO:0000313" key="3">
    <source>
        <dbReference type="EMBL" id="RXI06157.1"/>
    </source>
</evidence>
<keyword evidence="1" id="KW-1133">Transmembrane helix</keyword>
<evidence type="ECO:0000313" key="4">
    <source>
        <dbReference type="Proteomes" id="UP000290289"/>
    </source>
</evidence>
<evidence type="ECO:0000256" key="1">
    <source>
        <dbReference type="SAM" id="Phobius"/>
    </source>
</evidence>
<dbReference type="EMBL" id="RDQH01000328">
    <property type="protein sequence ID" value="RXI06157.1"/>
    <property type="molecule type" value="Genomic_DNA"/>
</dbReference>
<dbReference type="Pfam" id="PF13962">
    <property type="entry name" value="PGG"/>
    <property type="match status" value="1"/>
</dbReference>
<feature type="domain" description="PGG" evidence="2">
    <location>
        <begin position="235"/>
        <end position="348"/>
    </location>
</feature>
<dbReference type="InterPro" id="IPR026961">
    <property type="entry name" value="PGG_dom"/>
</dbReference>
<accession>A0A498KFI6</accession>
<keyword evidence="1" id="KW-0812">Transmembrane</keyword>
<dbReference type="PANTHER" id="PTHR24177:SF365">
    <property type="entry name" value="ANKYRIN REPEAT-CONTAINING PROTEIN NPR4-LIKE ISOFORM X1"/>
    <property type="match status" value="1"/>
</dbReference>
<sequence length="395" mass="44017">ICLYLVRQYPSLATAISEKGYTLLRGLADRASDFPSGMEFNYGPPSSMRGDEEAPHENSAQIAVQSLRTYFLQVFQFQKFEKLFWKALEQVAPCIKKVRDTKLRHRYAMELVEHIFAHAASSMNLSELLAFVQNGQSLTIAISSDIVEILRVCFHYVPDAVSISLPTLGAQLPPTGSSQLSHIAGSALQLQRELQWFKAVEKFMCPVFREWKTPEGKTAIQVFVEEHKGLREEGEKWMKDTSTSCMVVAILVASVMFSAAFTAPGGNHTDKGTPIFLSKTTFKVFAISDALSLFSSLTSVLIFLSLLTTRYAEKDFLEALPKRLILGLGSLFFSLATMMVAFGTALSIVLTQRLDWIYVPITLLACFPVAMFVILQLPLFIQMIRSTYGSGIFSP</sequence>
<protein>
    <recommendedName>
        <fullName evidence="2">PGG domain-containing protein</fullName>
    </recommendedName>
</protein>